<feature type="transmembrane region" description="Helical" evidence="2">
    <location>
        <begin position="7"/>
        <end position="22"/>
    </location>
</feature>
<sequence>MAKIQMMVVVVMMITMMAWVVADTNGTSSAGEQGSWAQFKEIGSAMSGWVAVLGLINTWFDPWDRYFPKKGTQGAPGDKGAEGAEGERGSRGPVGEPGPCQCRCRSSSTMVNASTQTSAPANNSSRSSSTRSSRITAGTKPAGKNMKLRWRAPPGKPI</sequence>
<feature type="compositionally biased region" description="Polar residues" evidence="1">
    <location>
        <begin position="104"/>
        <end position="123"/>
    </location>
</feature>
<dbReference type="Gene3D" id="1.20.5.320">
    <property type="entry name" value="6-Phosphogluconate Dehydrogenase, domain 3"/>
    <property type="match status" value="1"/>
</dbReference>
<dbReference type="OrthoDB" id="10580491at2759"/>
<accession>A0A9N9V0B2</accession>
<reference evidence="3" key="1">
    <citation type="submission" date="2021-10" db="EMBL/GenBank/DDBJ databases">
        <authorList>
            <person name="Piombo E."/>
        </authorList>
    </citation>
    <scope>NUCLEOTIDE SEQUENCE</scope>
</reference>
<feature type="compositionally biased region" description="Low complexity" evidence="1">
    <location>
        <begin position="124"/>
        <end position="134"/>
    </location>
</feature>
<keyword evidence="2" id="KW-1133">Transmembrane helix</keyword>
<keyword evidence="4" id="KW-1185">Reference proteome</keyword>
<feature type="region of interest" description="Disordered" evidence="1">
    <location>
        <begin position="67"/>
        <end position="158"/>
    </location>
</feature>
<evidence type="ECO:0000256" key="1">
    <source>
        <dbReference type="SAM" id="MobiDB-lite"/>
    </source>
</evidence>
<dbReference type="AlphaFoldDB" id="A0A9N9V0B2"/>
<organism evidence="3 4">
    <name type="scientific">Clonostachys rhizophaga</name>
    <dbReference type="NCBI Taxonomy" id="160324"/>
    <lineage>
        <taxon>Eukaryota</taxon>
        <taxon>Fungi</taxon>
        <taxon>Dikarya</taxon>
        <taxon>Ascomycota</taxon>
        <taxon>Pezizomycotina</taxon>
        <taxon>Sordariomycetes</taxon>
        <taxon>Hypocreomycetidae</taxon>
        <taxon>Hypocreales</taxon>
        <taxon>Bionectriaceae</taxon>
        <taxon>Clonostachys</taxon>
    </lineage>
</organism>
<name>A0A9N9V0B2_9HYPO</name>
<protein>
    <submittedName>
        <fullName evidence="3">Uncharacterized protein</fullName>
    </submittedName>
</protein>
<evidence type="ECO:0000313" key="3">
    <source>
        <dbReference type="EMBL" id="CAH0015586.1"/>
    </source>
</evidence>
<proteinExistence type="predicted"/>
<comment type="caution">
    <text evidence="3">The sequence shown here is derived from an EMBL/GenBank/DDBJ whole genome shotgun (WGS) entry which is preliminary data.</text>
</comment>
<dbReference type="EMBL" id="CABFNQ020000444">
    <property type="protein sequence ID" value="CAH0015586.1"/>
    <property type="molecule type" value="Genomic_DNA"/>
</dbReference>
<dbReference type="Proteomes" id="UP000696573">
    <property type="component" value="Unassembled WGS sequence"/>
</dbReference>
<feature type="compositionally biased region" description="Basic and acidic residues" evidence="1">
    <location>
        <begin position="79"/>
        <end position="90"/>
    </location>
</feature>
<gene>
    <name evidence="3" type="ORF">CRHIZ90672A_00001433</name>
</gene>
<evidence type="ECO:0000313" key="4">
    <source>
        <dbReference type="Proteomes" id="UP000696573"/>
    </source>
</evidence>
<keyword evidence="2" id="KW-0812">Transmembrane</keyword>
<evidence type="ECO:0000256" key="2">
    <source>
        <dbReference type="SAM" id="Phobius"/>
    </source>
</evidence>
<keyword evidence="2" id="KW-0472">Membrane</keyword>
<feature type="transmembrane region" description="Helical" evidence="2">
    <location>
        <begin position="42"/>
        <end position="60"/>
    </location>
</feature>